<evidence type="ECO:0000313" key="1">
    <source>
        <dbReference type="EMBL" id="KAB1217411.1"/>
    </source>
</evidence>
<dbReference type="AlphaFoldDB" id="A0A6A1VWU5"/>
<dbReference type="EMBL" id="RXIC02000022">
    <property type="protein sequence ID" value="KAB1217411.1"/>
    <property type="molecule type" value="Genomic_DNA"/>
</dbReference>
<reference evidence="1 2" key="1">
    <citation type="journal article" date="2019" name="Plant Biotechnol. J.">
        <title>The red bayberry genome and genetic basis of sex determination.</title>
        <authorList>
            <person name="Jia H.M."/>
            <person name="Jia H.J."/>
            <person name="Cai Q.L."/>
            <person name="Wang Y."/>
            <person name="Zhao H.B."/>
            <person name="Yang W.F."/>
            <person name="Wang G.Y."/>
            <person name="Li Y.H."/>
            <person name="Zhan D.L."/>
            <person name="Shen Y.T."/>
            <person name="Niu Q.F."/>
            <person name="Chang L."/>
            <person name="Qiu J."/>
            <person name="Zhao L."/>
            <person name="Xie H.B."/>
            <person name="Fu W.Y."/>
            <person name="Jin J."/>
            <person name="Li X.W."/>
            <person name="Jiao Y."/>
            <person name="Zhou C.C."/>
            <person name="Tu T."/>
            <person name="Chai C.Y."/>
            <person name="Gao J.L."/>
            <person name="Fan L.J."/>
            <person name="van de Weg E."/>
            <person name="Wang J.Y."/>
            <person name="Gao Z.S."/>
        </authorList>
    </citation>
    <scope>NUCLEOTIDE SEQUENCE [LARGE SCALE GENOMIC DNA]</scope>
    <source>
        <tissue evidence="1">Leaves</tissue>
    </source>
</reference>
<gene>
    <name evidence="1" type="ORF">CJ030_MR4G020910</name>
</gene>
<accession>A0A6A1VWU5</accession>
<proteinExistence type="predicted"/>
<keyword evidence="2" id="KW-1185">Reference proteome</keyword>
<protein>
    <submittedName>
        <fullName evidence="1">Protein NRT1/ PTR FAMILY 4.7</fullName>
    </submittedName>
</protein>
<organism evidence="1 2">
    <name type="scientific">Morella rubra</name>
    <name type="common">Chinese bayberry</name>
    <dbReference type="NCBI Taxonomy" id="262757"/>
    <lineage>
        <taxon>Eukaryota</taxon>
        <taxon>Viridiplantae</taxon>
        <taxon>Streptophyta</taxon>
        <taxon>Embryophyta</taxon>
        <taxon>Tracheophyta</taxon>
        <taxon>Spermatophyta</taxon>
        <taxon>Magnoliopsida</taxon>
        <taxon>eudicotyledons</taxon>
        <taxon>Gunneridae</taxon>
        <taxon>Pentapetalae</taxon>
        <taxon>rosids</taxon>
        <taxon>fabids</taxon>
        <taxon>Fagales</taxon>
        <taxon>Myricaceae</taxon>
        <taxon>Morella</taxon>
    </lineage>
</organism>
<sequence>MDEARQLHVWEGYVDWRNRPALRGRHGGCLLLSLSWSRHQSYGILRREQIYRRTYVNKLAALRFTIWMSQWSFACKGHPAGHYGKDDGKCPNHVQDEVRDIKRCPEHSHVNDRPTIAQIAPTNRLQEIFSPSIWKT</sequence>
<evidence type="ECO:0000313" key="2">
    <source>
        <dbReference type="Proteomes" id="UP000516437"/>
    </source>
</evidence>
<name>A0A6A1VWU5_9ROSI</name>
<dbReference type="OrthoDB" id="786198at2759"/>
<comment type="caution">
    <text evidence="1">The sequence shown here is derived from an EMBL/GenBank/DDBJ whole genome shotgun (WGS) entry which is preliminary data.</text>
</comment>
<dbReference type="Proteomes" id="UP000516437">
    <property type="component" value="Chromosome 4"/>
</dbReference>